<evidence type="ECO:0000313" key="4">
    <source>
        <dbReference type="Proteomes" id="UP000693970"/>
    </source>
</evidence>
<feature type="transmembrane region" description="Helical" evidence="2">
    <location>
        <begin position="12"/>
        <end position="29"/>
    </location>
</feature>
<keyword evidence="2" id="KW-0472">Membrane</keyword>
<proteinExistence type="predicted"/>
<dbReference type="Proteomes" id="UP000693970">
    <property type="component" value="Unassembled WGS sequence"/>
</dbReference>
<sequence length="440" mass="48679">MSSYHSLSHRIQLLLLMIVGGCCQWHYAFSSSRHPVSKRFQLGSGGHPKDKYNGRFFSTATTATASRRITGLFSPLSSSPLDSPSSSSSSSLTKNGTEPLQEETTTPSTSSMSSLFSPAVIKVDGVFDDDKTNFFPLSIPFISTTATTTATTTTTTTVVNQNQESTVPQLSSISSTTPKQFLSKDRLDSRFAVAMMALAGYVEGFCLLRYHAFPNMMTGNAVKLVEAMCTCNPYKVVYYTCLIVLYMIGASLYVQWKDFAMQQQTQNNNQKHNNFQSRLTRGVAFWSILTFLASDVLFHGSTATRLPLLGMAFGILHSYTLDTVGIIPFAMTGHMGKIGMAVTQNHLLEKKQQQPSSIYDPKGYRTSIKGLFAFLASAGIANVVFAITQHVTWKRYVPPFGITLAVLYGLLFRWYDRQSNKLLNQLQQQQQTVPKVVPVL</sequence>
<feature type="transmembrane region" description="Helical" evidence="2">
    <location>
        <begin position="191"/>
        <end position="210"/>
    </location>
</feature>
<keyword evidence="4" id="KW-1185">Reference proteome</keyword>
<dbReference type="Pfam" id="PF06912">
    <property type="entry name" value="DUF1275"/>
    <property type="match status" value="1"/>
</dbReference>
<name>A0A9K3KX64_9STRA</name>
<organism evidence="3 4">
    <name type="scientific">Nitzschia inconspicua</name>
    <dbReference type="NCBI Taxonomy" id="303405"/>
    <lineage>
        <taxon>Eukaryota</taxon>
        <taxon>Sar</taxon>
        <taxon>Stramenopiles</taxon>
        <taxon>Ochrophyta</taxon>
        <taxon>Bacillariophyta</taxon>
        <taxon>Bacillariophyceae</taxon>
        <taxon>Bacillariophycidae</taxon>
        <taxon>Bacillariales</taxon>
        <taxon>Bacillariaceae</taxon>
        <taxon>Nitzschia</taxon>
    </lineage>
</organism>
<accession>A0A9K3KX64</accession>
<comment type="caution">
    <text evidence="3">The sequence shown here is derived from an EMBL/GenBank/DDBJ whole genome shotgun (WGS) entry which is preliminary data.</text>
</comment>
<dbReference type="OrthoDB" id="197744at2759"/>
<evidence type="ECO:0000313" key="3">
    <source>
        <dbReference type="EMBL" id="KAG7351650.1"/>
    </source>
</evidence>
<feature type="region of interest" description="Disordered" evidence="1">
    <location>
        <begin position="75"/>
        <end position="113"/>
    </location>
</feature>
<evidence type="ECO:0000256" key="2">
    <source>
        <dbReference type="SAM" id="Phobius"/>
    </source>
</evidence>
<feature type="transmembrane region" description="Helical" evidence="2">
    <location>
        <begin position="371"/>
        <end position="390"/>
    </location>
</feature>
<protein>
    <submittedName>
        <fullName evidence="3">DUF1275 domain containing protein</fullName>
    </submittedName>
</protein>
<feature type="transmembrane region" description="Helical" evidence="2">
    <location>
        <begin position="236"/>
        <end position="254"/>
    </location>
</feature>
<reference evidence="3" key="1">
    <citation type="journal article" date="2021" name="Sci. Rep.">
        <title>Diploid genomic architecture of Nitzschia inconspicua, an elite biomass production diatom.</title>
        <authorList>
            <person name="Oliver A."/>
            <person name="Podell S."/>
            <person name="Pinowska A."/>
            <person name="Traller J.C."/>
            <person name="Smith S.R."/>
            <person name="McClure R."/>
            <person name="Beliaev A."/>
            <person name="Bohutskyi P."/>
            <person name="Hill E.A."/>
            <person name="Rabines A."/>
            <person name="Zheng H."/>
            <person name="Allen L.Z."/>
            <person name="Kuo A."/>
            <person name="Grigoriev I.V."/>
            <person name="Allen A.E."/>
            <person name="Hazlebeck D."/>
            <person name="Allen E.E."/>
        </authorList>
    </citation>
    <scope>NUCLEOTIDE SEQUENCE</scope>
    <source>
        <strain evidence="3">Hildebrandi</strain>
    </source>
</reference>
<dbReference type="InterPro" id="IPR010699">
    <property type="entry name" value="DUF1275"/>
</dbReference>
<evidence type="ECO:0000256" key="1">
    <source>
        <dbReference type="SAM" id="MobiDB-lite"/>
    </source>
</evidence>
<keyword evidence="2" id="KW-1133">Transmembrane helix</keyword>
<reference evidence="3" key="2">
    <citation type="submission" date="2021-04" db="EMBL/GenBank/DDBJ databases">
        <authorList>
            <person name="Podell S."/>
        </authorList>
    </citation>
    <scope>NUCLEOTIDE SEQUENCE</scope>
    <source>
        <strain evidence="3">Hildebrandi</strain>
    </source>
</reference>
<dbReference type="AlphaFoldDB" id="A0A9K3KX64"/>
<gene>
    <name evidence="3" type="ORF">IV203_007698</name>
</gene>
<feature type="transmembrane region" description="Helical" evidence="2">
    <location>
        <begin position="283"/>
        <end position="302"/>
    </location>
</feature>
<feature type="transmembrane region" description="Helical" evidence="2">
    <location>
        <begin position="396"/>
        <end position="415"/>
    </location>
</feature>
<feature type="transmembrane region" description="Helical" evidence="2">
    <location>
        <begin position="308"/>
        <end position="330"/>
    </location>
</feature>
<dbReference type="EMBL" id="JAGRRH010000017">
    <property type="protein sequence ID" value="KAG7351650.1"/>
    <property type="molecule type" value="Genomic_DNA"/>
</dbReference>
<keyword evidence="2" id="KW-0812">Transmembrane</keyword>